<comment type="caution">
    <text evidence="1">The sequence shown here is derived from an EMBL/GenBank/DDBJ whole genome shotgun (WGS) entry which is preliminary data.</text>
</comment>
<reference evidence="1" key="1">
    <citation type="journal article" date="2015" name="Nature">
        <title>Complex archaea that bridge the gap between prokaryotes and eukaryotes.</title>
        <authorList>
            <person name="Spang A."/>
            <person name="Saw J.H."/>
            <person name="Jorgensen S.L."/>
            <person name="Zaremba-Niedzwiedzka K."/>
            <person name="Martijn J."/>
            <person name="Lind A.E."/>
            <person name="van Eijk R."/>
            <person name="Schleper C."/>
            <person name="Guy L."/>
            <person name="Ettema T.J."/>
        </authorList>
    </citation>
    <scope>NUCLEOTIDE SEQUENCE</scope>
</reference>
<proteinExistence type="predicted"/>
<dbReference type="EMBL" id="LAZR01000154">
    <property type="protein sequence ID" value="KKN85870.1"/>
    <property type="molecule type" value="Genomic_DNA"/>
</dbReference>
<sequence length="223" mass="24881">MEGPIPHPAPALPVLATAGRHFVSLFGLCAGPIIVRMTRPLANLALCSLIAALLGGGCGRYPRPWDRPLGDDLASPSEPPPAGYPDDLPKDVRVLMPKKIVIHPLTGRRTLDGDGNPSGFEVRIKALDSFGDPTKALGRFRFTLYAFRHHAANRRGDQLAVWDEDLSKARRNRRHWDPIFQTYKFDLQWDRGLSVGQVFILEAYFAGDHTEQLFDERSFSVQE</sequence>
<accession>A0A0F9TXX7</accession>
<gene>
    <name evidence="1" type="ORF">LCGC14_0274880</name>
</gene>
<dbReference type="AlphaFoldDB" id="A0A0F9TXX7"/>
<name>A0A0F9TXX7_9ZZZZ</name>
<organism evidence="1">
    <name type="scientific">marine sediment metagenome</name>
    <dbReference type="NCBI Taxonomy" id="412755"/>
    <lineage>
        <taxon>unclassified sequences</taxon>
        <taxon>metagenomes</taxon>
        <taxon>ecological metagenomes</taxon>
    </lineage>
</organism>
<evidence type="ECO:0000313" key="1">
    <source>
        <dbReference type="EMBL" id="KKN85870.1"/>
    </source>
</evidence>
<protein>
    <submittedName>
        <fullName evidence="1">Uncharacterized protein</fullName>
    </submittedName>
</protein>